<dbReference type="EMBL" id="CAMXCT010002976">
    <property type="protein sequence ID" value="CAI4001650.1"/>
    <property type="molecule type" value="Genomic_DNA"/>
</dbReference>
<feature type="compositionally biased region" description="Basic and acidic residues" evidence="1">
    <location>
        <begin position="493"/>
        <end position="502"/>
    </location>
</feature>
<accession>A0A9P1D291</accession>
<reference evidence="3 4" key="2">
    <citation type="submission" date="2024-05" db="EMBL/GenBank/DDBJ databases">
        <authorList>
            <person name="Chen Y."/>
            <person name="Shah S."/>
            <person name="Dougan E. K."/>
            <person name="Thang M."/>
            <person name="Chan C."/>
        </authorList>
    </citation>
    <scope>NUCLEOTIDE SEQUENCE [LARGE SCALE GENOMIC DNA]</scope>
</reference>
<feature type="compositionally biased region" description="Low complexity" evidence="1">
    <location>
        <begin position="78"/>
        <end position="90"/>
    </location>
</feature>
<sequence length="515" mass="54832">MSGPAPLHVYGLLATQPVPLPPSISGAAPDLPGEAPVPAGAAPASAGVAPAVSSPGRAAAKSSAKAPSPVSAGGGGLPASSGSLARASAPFEDDRPPLPRRFPVTREAPNPPAPVPPRAEGQRLELRRAEQDCYGSGQHGLLLTVREARVPPLFLSLSCSRQLRRAGVTTDQQVMDQELFYTREVGEIDEKITWITNLKDHGSTGGLSGINQLARELGYGGGQGVGPRERTPGGADPASPASPTKPSKKKRLRGRERVKAMLKDSQWSWKNSALDPRFKRPKIRLKRKKDKSSSSSTTETEKSNDSEEEDLFPEEDQIKYIHRKCPGLLTRHGIKQAKCRVLALQGEGGEGKNPEPVFVRYHRQIFAPQNPSAPLKREHLTLSTVLDCILRGEILKGSDILTQRLKSLEQIAHGAPAHLALKLEILPPESTTLASIEESRTAATQHHRELKVAEVWKGKGKQGSWGPSPPLTPGNTKGLKGNKGSGAKGIQGKGDKGDRGSKGEQSGRTAIVAPT</sequence>
<keyword evidence="4" id="KW-1185">Reference proteome</keyword>
<proteinExistence type="predicted"/>
<feature type="region of interest" description="Disordered" evidence="1">
    <location>
        <begin position="16"/>
        <end position="121"/>
    </location>
</feature>
<feature type="compositionally biased region" description="Low complexity" evidence="1">
    <location>
        <begin position="36"/>
        <end position="71"/>
    </location>
</feature>
<dbReference type="Proteomes" id="UP001152797">
    <property type="component" value="Unassembled WGS sequence"/>
</dbReference>
<dbReference type="AlphaFoldDB" id="A0A9P1D291"/>
<protein>
    <submittedName>
        <fullName evidence="2">Uncharacterized protein</fullName>
    </submittedName>
</protein>
<gene>
    <name evidence="2" type="ORF">C1SCF055_LOCUS27677</name>
</gene>
<feature type="region of interest" description="Disordered" evidence="1">
    <location>
        <begin position="454"/>
        <end position="515"/>
    </location>
</feature>
<feature type="compositionally biased region" description="Basic residues" evidence="1">
    <location>
        <begin position="279"/>
        <end position="290"/>
    </location>
</feature>
<comment type="caution">
    <text evidence="2">The sequence shown here is derived from an EMBL/GenBank/DDBJ whole genome shotgun (WGS) entry which is preliminary data.</text>
</comment>
<evidence type="ECO:0000313" key="3">
    <source>
        <dbReference type="EMBL" id="CAL4788962.1"/>
    </source>
</evidence>
<evidence type="ECO:0000313" key="2">
    <source>
        <dbReference type="EMBL" id="CAI4001650.1"/>
    </source>
</evidence>
<feature type="compositionally biased region" description="Low complexity" evidence="1">
    <location>
        <begin position="232"/>
        <end position="245"/>
    </location>
</feature>
<dbReference type="EMBL" id="CAMXCT030002976">
    <property type="protein sequence ID" value="CAL4788962.1"/>
    <property type="molecule type" value="Genomic_DNA"/>
</dbReference>
<feature type="region of interest" description="Disordered" evidence="1">
    <location>
        <begin position="218"/>
        <end position="256"/>
    </location>
</feature>
<name>A0A9P1D291_9DINO</name>
<reference evidence="2" key="1">
    <citation type="submission" date="2022-10" db="EMBL/GenBank/DDBJ databases">
        <authorList>
            <person name="Chen Y."/>
            <person name="Dougan E. K."/>
            <person name="Chan C."/>
            <person name="Rhodes N."/>
            <person name="Thang M."/>
        </authorList>
    </citation>
    <scope>NUCLEOTIDE SEQUENCE</scope>
</reference>
<evidence type="ECO:0000313" key="4">
    <source>
        <dbReference type="Proteomes" id="UP001152797"/>
    </source>
</evidence>
<evidence type="ECO:0000256" key="1">
    <source>
        <dbReference type="SAM" id="MobiDB-lite"/>
    </source>
</evidence>
<dbReference type="EMBL" id="CAMXCT020002976">
    <property type="protein sequence ID" value="CAL1155025.1"/>
    <property type="molecule type" value="Genomic_DNA"/>
</dbReference>
<feature type="region of interest" description="Disordered" evidence="1">
    <location>
        <begin position="278"/>
        <end position="312"/>
    </location>
</feature>
<dbReference type="OrthoDB" id="407397at2759"/>
<feature type="compositionally biased region" description="Gly residues" evidence="1">
    <location>
        <begin position="481"/>
        <end position="492"/>
    </location>
</feature>
<organism evidence="2">
    <name type="scientific">Cladocopium goreaui</name>
    <dbReference type="NCBI Taxonomy" id="2562237"/>
    <lineage>
        <taxon>Eukaryota</taxon>
        <taxon>Sar</taxon>
        <taxon>Alveolata</taxon>
        <taxon>Dinophyceae</taxon>
        <taxon>Suessiales</taxon>
        <taxon>Symbiodiniaceae</taxon>
        <taxon>Cladocopium</taxon>
    </lineage>
</organism>